<accession>A0ABS7NU14</accession>
<keyword evidence="1" id="KW-0472">Membrane</keyword>
<proteinExistence type="predicted"/>
<organism evidence="2 3">
    <name type="scientific">Rhodococcoides kroppenstedtii</name>
    <dbReference type="NCBI Taxonomy" id="293050"/>
    <lineage>
        <taxon>Bacteria</taxon>
        <taxon>Bacillati</taxon>
        <taxon>Actinomycetota</taxon>
        <taxon>Actinomycetes</taxon>
        <taxon>Mycobacteriales</taxon>
        <taxon>Nocardiaceae</taxon>
        <taxon>Rhodococcoides</taxon>
    </lineage>
</organism>
<dbReference type="EMBL" id="JABUKG010000011">
    <property type="protein sequence ID" value="MBY6321471.1"/>
    <property type="molecule type" value="Genomic_DNA"/>
</dbReference>
<dbReference type="RefSeq" id="WP_222692647.1">
    <property type="nucleotide sequence ID" value="NZ_JABUKE010000009.1"/>
</dbReference>
<sequence>MVLLWVVLWIRVGMRLHDAPQLFAEPGRRIADAGTSLSSNLRQAGDTVAGIPLVGDRVRDPFDRASGAGTTLRDAGLTQIAAVETVATGLSVIVAAVPISIVMLVWLRSRLRFVRRAREVAELSATSPGVEDLLALRALTLRRPTDVIAACPNAAGRWRAGDVTAIHELAELELRAVGLTGVRSGPPT</sequence>
<comment type="caution">
    <text evidence="2">The sequence shown here is derived from an EMBL/GenBank/DDBJ whole genome shotgun (WGS) entry which is preliminary data.</text>
</comment>
<dbReference type="Proteomes" id="UP001520140">
    <property type="component" value="Unassembled WGS sequence"/>
</dbReference>
<gene>
    <name evidence="2" type="ORF">HQ605_11600</name>
</gene>
<reference evidence="2 3" key="1">
    <citation type="submission" date="2020-06" db="EMBL/GenBank/DDBJ databases">
        <title>Taxonomy, biology and ecology of Rhodococcus bacteria occurring in California pistachio and other woody hosts as revealed by genome sequence analyses.</title>
        <authorList>
            <person name="Gai Y."/>
            <person name="Riely B."/>
        </authorList>
    </citation>
    <scope>NUCLEOTIDE SEQUENCE [LARGE SCALE GENOMIC DNA]</scope>
    <source>
        <strain evidence="2 3">BP-284</strain>
    </source>
</reference>
<evidence type="ECO:0000313" key="2">
    <source>
        <dbReference type="EMBL" id="MBY6321471.1"/>
    </source>
</evidence>
<keyword evidence="1" id="KW-0812">Transmembrane</keyword>
<evidence type="ECO:0000313" key="3">
    <source>
        <dbReference type="Proteomes" id="UP001520140"/>
    </source>
</evidence>
<keyword evidence="1" id="KW-1133">Transmembrane helix</keyword>
<protein>
    <submittedName>
        <fullName evidence="2">Uncharacterized protein</fullName>
    </submittedName>
</protein>
<name>A0ABS7NU14_9NOCA</name>
<evidence type="ECO:0000256" key="1">
    <source>
        <dbReference type="SAM" id="Phobius"/>
    </source>
</evidence>
<feature type="transmembrane region" description="Helical" evidence="1">
    <location>
        <begin position="86"/>
        <end position="107"/>
    </location>
</feature>
<keyword evidence="3" id="KW-1185">Reference proteome</keyword>